<accession>A0AC34R904</accession>
<name>A0AC34R904_9BILA</name>
<evidence type="ECO:0000313" key="1">
    <source>
        <dbReference type="Proteomes" id="UP000887576"/>
    </source>
</evidence>
<dbReference type="Proteomes" id="UP000887576">
    <property type="component" value="Unplaced"/>
</dbReference>
<organism evidence="1 2">
    <name type="scientific">Panagrolaimus sp. JU765</name>
    <dbReference type="NCBI Taxonomy" id="591449"/>
    <lineage>
        <taxon>Eukaryota</taxon>
        <taxon>Metazoa</taxon>
        <taxon>Ecdysozoa</taxon>
        <taxon>Nematoda</taxon>
        <taxon>Chromadorea</taxon>
        <taxon>Rhabditida</taxon>
        <taxon>Tylenchina</taxon>
        <taxon>Panagrolaimomorpha</taxon>
        <taxon>Panagrolaimoidea</taxon>
        <taxon>Panagrolaimidae</taxon>
        <taxon>Panagrolaimus</taxon>
    </lineage>
</organism>
<proteinExistence type="predicted"/>
<protein>
    <submittedName>
        <fullName evidence="2">MARVEL domain-containing protein</fullName>
    </submittedName>
</protein>
<dbReference type="WBParaSite" id="JU765_v2.g4515.t1">
    <property type="protein sequence ID" value="JU765_v2.g4515.t1"/>
    <property type="gene ID" value="JU765_v2.g4515"/>
</dbReference>
<reference evidence="2" key="1">
    <citation type="submission" date="2022-11" db="UniProtKB">
        <authorList>
            <consortium name="WormBaseParasite"/>
        </authorList>
    </citation>
    <scope>IDENTIFICATION</scope>
</reference>
<evidence type="ECO:0000313" key="2">
    <source>
        <dbReference type="WBParaSite" id="JU765_v2.g4515.t1"/>
    </source>
</evidence>
<sequence length="181" mass="20863">MDEIVPNPRCCHCLPLLISLKICSLLLALIYLTMALIFAFFGFNSIGLFPFAVTAFILFVFAFLFFKGLQIENEFYMIPFLVSEILVRVICGFVLCFLWGTFVLASFDMIIVNCPVKNITAPQFFFLTALFATAVYGIFVRIFFFFYRGYSVVKKTNDHRRRCANESQYMKISFTSRPTSL</sequence>